<dbReference type="EMBL" id="JAEVHI010000005">
    <property type="protein sequence ID" value="KAG5291101.1"/>
    <property type="molecule type" value="Genomic_DNA"/>
</dbReference>
<reference evidence="1 2" key="1">
    <citation type="submission" date="2021-01" db="EMBL/GenBank/DDBJ databases">
        <title>Chromosome-level genome assembly of a human fungal pathogen reveals clustering of transcriptionally co-regulated genes.</title>
        <authorList>
            <person name="Voorhies M."/>
            <person name="Cohen S."/>
            <person name="Shea T.P."/>
            <person name="Petrus S."/>
            <person name="Munoz J.F."/>
            <person name="Poplawski S."/>
            <person name="Goldman W.E."/>
            <person name="Michael T."/>
            <person name="Cuomo C.A."/>
            <person name="Sil A."/>
            <person name="Beyhan S."/>
        </authorList>
    </citation>
    <scope>NUCLEOTIDE SEQUENCE [LARGE SCALE GENOMIC DNA]</scope>
    <source>
        <strain evidence="1 2">G184AR</strain>
    </source>
</reference>
<sequence length="97" mass="11529">MVLRRYVLFCVLYPKRPSHQKYQFRNPRIDSMLIDHLLFGVLLRAFFVTIQPIGLQLLCENNVASCILNPVITGFHRCHHLICEPQPDWKSPHWEMK</sequence>
<dbReference type="AlphaFoldDB" id="A0A8H7YH87"/>
<name>A0A8H7YH87_AJECA</name>
<dbReference type="Proteomes" id="UP000670092">
    <property type="component" value="Unassembled WGS sequence"/>
</dbReference>
<accession>A0A8H7YH87</accession>
<proteinExistence type="predicted"/>
<protein>
    <submittedName>
        <fullName evidence="1">Uncharacterized protein</fullName>
    </submittedName>
</protein>
<organism evidence="1 2">
    <name type="scientific">Ajellomyces capsulatus</name>
    <name type="common">Darling's disease fungus</name>
    <name type="synonym">Histoplasma capsulatum</name>
    <dbReference type="NCBI Taxonomy" id="5037"/>
    <lineage>
        <taxon>Eukaryota</taxon>
        <taxon>Fungi</taxon>
        <taxon>Dikarya</taxon>
        <taxon>Ascomycota</taxon>
        <taxon>Pezizomycotina</taxon>
        <taxon>Eurotiomycetes</taxon>
        <taxon>Eurotiomycetidae</taxon>
        <taxon>Onygenales</taxon>
        <taxon>Ajellomycetaceae</taxon>
        <taxon>Histoplasma</taxon>
    </lineage>
</organism>
<gene>
    <name evidence="1" type="ORF">I7I52_08320</name>
</gene>
<comment type="caution">
    <text evidence="1">The sequence shown here is derived from an EMBL/GenBank/DDBJ whole genome shotgun (WGS) entry which is preliminary data.</text>
</comment>
<evidence type="ECO:0000313" key="2">
    <source>
        <dbReference type="Proteomes" id="UP000670092"/>
    </source>
</evidence>
<dbReference type="VEuPathDB" id="FungiDB:I7I52_08320"/>
<evidence type="ECO:0000313" key="1">
    <source>
        <dbReference type="EMBL" id="KAG5291101.1"/>
    </source>
</evidence>